<protein>
    <submittedName>
        <fullName evidence="4">Cyanate hydratase</fullName>
    </submittedName>
</protein>
<keyword evidence="2" id="KW-0456">Lyase</keyword>
<dbReference type="InterPro" id="IPR010982">
    <property type="entry name" value="Lambda_DNA-bd_dom_sf"/>
</dbReference>
<evidence type="ECO:0000259" key="3">
    <source>
        <dbReference type="SMART" id="SM01116"/>
    </source>
</evidence>
<feature type="domain" description="Cyanate lyase C-terminal" evidence="3">
    <location>
        <begin position="93"/>
        <end position="192"/>
    </location>
</feature>
<evidence type="ECO:0000313" key="4">
    <source>
        <dbReference type="EMBL" id="CAI8039320.1"/>
    </source>
</evidence>
<comment type="function">
    <text evidence="1">Catalyzes the reaction of cyanate with bicarbonate to produce ammonia and carbon dioxide.</text>
</comment>
<dbReference type="InterPro" id="IPR008076">
    <property type="entry name" value="Cyanase"/>
</dbReference>
<evidence type="ECO:0000256" key="1">
    <source>
        <dbReference type="ARBA" id="ARBA00003561"/>
    </source>
</evidence>
<evidence type="ECO:0000256" key="2">
    <source>
        <dbReference type="ARBA" id="ARBA00023239"/>
    </source>
</evidence>
<gene>
    <name evidence="4" type="ORF">GBAR_LOCUS21858</name>
</gene>
<dbReference type="InterPro" id="IPR003712">
    <property type="entry name" value="Cyanate_lyase_C"/>
</dbReference>
<dbReference type="SUPFAM" id="SSF47413">
    <property type="entry name" value="lambda repressor-like DNA-binding domains"/>
    <property type="match status" value="1"/>
</dbReference>
<dbReference type="SMART" id="SM01116">
    <property type="entry name" value="Cyanate_lyase"/>
    <property type="match status" value="1"/>
</dbReference>
<reference evidence="4" key="1">
    <citation type="submission" date="2023-03" db="EMBL/GenBank/DDBJ databases">
        <authorList>
            <person name="Steffen K."/>
            <person name="Cardenas P."/>
        </authorList>
    </citation>
    <scope>NUCLEOTIDE SEQUENCE</scope>
</reference>
<dbReference type="PANTHER" id="PTHR34186:SF2">
    <property type="entry name" value="CYANATE HYDRATASE"/>
    <property type="match status" value="1"/>
</dbReference>
<dbReference type="Pfam" id="PF02560">
    <property type="entry name" value="Cyanate_lyase"/>
    <property type="match status" value="1"/>
</dbReference>
<dbReference type="AlphaFoldDB" id="A0AA35T041"/>
<sequence>MRTSAPTFVMTSFKVSDETITAAKMAMEEKGFSYTGTAPGTKSLAAVINKNPVFVAGFINGVHRPSEADRHAICDTLGLSAEQTAEYDRPPVRKFAEIPNDPFNYRLIEVLANYGDPIREIIGELFATFSLPGDAPGRGNDGIMSAIDFSFHMFRRSEGNTLPEMTLQEATPQINERVTIVMDGKWLNFKAFVS</sequence>
<keyword evidence="5" id="KW-1185">Reference proteome</keyword>
<dbReference type="InterPro" id="IPR036581">
    <property type="entry name" value="Cyanate_lyase_C_sf"/>
</dbReference>
<dbReference type="GO" id="GO:0003677">
    <property type="term" value="F:DNA binding"/>
    <property type="evidence" value="ECO:0007669"/>
    <property type="project" value="InterPro"/>
</dbReference>
<comment type="caution">
    <text evidence="4">The sequence shown here is derived from an EMBL/GenBank/DDBJ whole genome shotgun (WGS) entry which is preliminary data.</text>
</comment>
<dbReference type="PANTHER" id="PTHR34186">
    <property type="entry name" value="CYANATE HYDRATASE"/>
    <property type="match status" value="1"/>
</dbReference>
<dbReference type="EMBL" id="CASHTH010003031">
    <property type="protein sequence ID" value="CAI8039320.1"/>
    <property type="molecule type" value="Genomic_DNA"/>
</dbReference>
<name>A0AA35T041_GEOBA</name>
<dbReference type="SUPFAM" id="SSF55234">
    <property type="entry name" value="Cyanase C-terminal domain"/>
    <property type="match status" value="1"/>
</dbReference>
<dbReference type="Proteomes" id="UP001174909">
    <property type="component" value="Unassembled WGS sequence"/>
</dbReference>
<evidence type="ECO:0000313" key="5">
    <source>
        <dbReference type="Proteomes" id="UP001174909"/>
    </source>
</evidence>
<proteinExistence type="predicted"/>
<dbReference type="Gene3D" id="3.30.1160.10">
    <property type="entry name" value="Cyanate lyase, C-terminal domain"/>
    <property type="match status" value="1"/>
</dbReference>
<organism evidence="4 5">
    <name type="scientific">Geodia barretti</name>
    <name type="common">Barrett's horny sponge</name>
    <dbReference type="NCBI Taxonomy" id="519541"/>
    <lineage>
        <taxon>Eukaryota</taxon>
        <taxon>Metazoa</taxon>
        <taxon>Porifera</taxon>
        <taxon>Demospongiae</taxon>
        <taxon>Heteroscleromorpha</taxon>
        <taxon>Tetractinellida</taxon>
        <taxon>Astrophorina</taxon>
        <taxon>Geodiidae</taxon>
        <taxon>Geodia</taxon>
    </lineage>
</organism>
<dbReference type="GO" id="GO:0008824">
    <property type="term" value="F:cyanate hydratase activity"/>
    <property type="evidence" value="ECO:0007669"/>
    <property type="project" value="InterPro"/>
</dbReference>
<accession>A0AA35T041</accession>